<dbReference type="Proteomes" id="UP000179734">
    <property type="component" value="Unassembled WGS sequence"/>
</dbReference>
<name>A0A1S1NGV0_9MYCO</name>
<keyword evidence="5 8" id="KW-0812">Transmembrane</keyword>
<dbReference type="InterPro" id="IPR037294">
    <property type="entry name" value="ABC_BtuC-like"/>
</dbReference>
<feature type="transmembrane region" description="Helical" evidence="8">
    <location>
        <begin position="204"/>
        <end position="227"/>
    </location>
</feature>
<feature type="transmembrane region" description="Helical" evidence="8">
    <location>
        <begin position="90"/>
        <end position="113"/>
    </location>
</feature>
<comment type="similarity">
    <text evidence="2">Belongs to the binding-protein-dependent transport system permease family. FecCD subfamily.</text>
</comment>
<dbReference type="CDD" id="cd06550">
    <property type="entry name" value="TM_ABC_iron-siderophores_like"/>
    <property type="match status" value="1"/>
</dbReference>
<feature type="transmembrane region" description="Helical" evidence="8">
    <location>
        <begin position="286"/>
        <end position="307"/>
    </location>
</feature>
<dbReference type="SUPFAM" id="SSF81345">
    <property type="entry name" value="ABC transporter involved in vitamin B12 uptake, BtuC"/>
    <property type="match status" value="1"/>
</dbReference>
<dbReference type="Gene3D" id="1.10.3470.10">
    <property type="entry name" value="ABC transporter involved in vitamin B12 uptake, BtuC"/>
    <property type="match status" value="1"/>
</dbReference>
<keyword evidence="6 8" id="KW-1133">Transmembrane helix</keyword>
<accession>A0A1S1NGV0</accession>
<reference evidence="9 10" key="1">
    <citation type="submission" date="2016-10" db="EMBL/GenBank/DDBJ databases">
        <title>Genome sequence of Mycobacterium talmonii.</title>
        <authorList>
            <person name="Greninger A.L."/>
            <person name="Elliott B."/>
            <person name="Vasireddy S."/>
            <person name="Vasireddy R."/>
        </authorList>
    </citation>
    <scope>NUCLEOTIDE SEQUENCE [LARGE SCALE GENOMIC DNA]</scope>
    <source>
        <strain evidence="10">NE-TNMC-100812</strain>
    </source>
</reference>
<feature type="transmembrane region" description="Helical" evidence="8">
    <location>
        <begin position="152"/>
        <end position="176"/>
    </location>
</feature>
<comment type="subcellular location">
    <subcellularLocation>
        <location evidence="1">Cell membrane</location>
        <topology evidence="1">Multi-pass membrane protein</topology>
    </subcellularLocation>
</comment>
<dbReference type="PANTHER" id="PTHR30472:SF41">
    <property type="entry name" value="TRANSPORT SYSTEM PERMEASE PROTEIN"/>
    <property type="match status" value="1"/>
</dbReference>
<dbReference type="EMBL" id="MLQM01000098">
    <property type="protein sequence ID" value="OHV01560.1"/>
    <property type="molecule type" value="Genomic_DNA"/>
</dbReference>
<keyword evidence="4" id="KW-1003">Cell membrane</keyword>
<evidence type="ECO:0000256" key="8">
    <source>
        <dbReference type="SAM" id="Phobius"/>
    </source>
</evidence>
<evidence type="ECO:0000313" key="9">
    <source>
        <dbReference type="EMBL" id="OHV01560.1"/>
    </source>
</evidence>
<evidence type="ECO:0000256" key="1">
    <source>
        <dbReference type="ARBA" id="ARBA00004651"/>
    </source>
</evidence>
<organism evidence="9 10">
    <name type="scientific">Mycobacterium talmoniae</name>
    <dbReference type="NCBI Taxonomy" id="1858794"/>
    <lineage>
        <taxon>Bacteria</taxon>
        <taxon>Bacillati</taxon>
        <taxon>Actinomycetota</taxon>
        <taxon>Actinomycetes</taxon>
        <taxon>Mycobacteriales</taxon>
        <taxon>Mycobacteriaceae</taxon>
        <taxon>Mycobacterium</taxon>
    </lineage>
</organism>
<dbReference type="InterPro" id="IPR000522">
    <property type="entry name" value="ABC_transptr_permease_BtuC"/>
</dbReference>
<keyword evidence="10" id="KW-1185">Reference proteome</keyword>
<keyword evidence="3" id="KW-0813">Transport</keyword>
<feature type="transmembrane region" description="Helical" evidence="8">
    <location>
        <begin position="58"/>
        <end position="78"/>
    </location>
</feature>
<dbReference type="GO" id="GO:0033214">
    <property type="term" value="P:siderophore-iron import into cell"/>
    <property type="evidence" value="ECO:0007669"/>
    <property type="project" value="TreeGrafter"/>
</dbReference>
<dbReference type="PANTHER" id="PTHR30472">
    <property type="entry name" value="FERRIC ENTEROBACTIN TRANSPORT SYSTEM PERMEASE PROTEIN"/>
    <property type="match status" value="1"/>
</dbReference>
<feature type="transmembrane region" description="Helical" evidence="8">
    <location>
        <begin position="247"/>
        <end position="274"/>
    </location>
</feature>
<evidence type="ECO:0000313" key="10">
    <source>
        <dbReference type="Proteomes" id="UP000179734"/>
    </source>
</evidence>
<evidence type="ECO:0000256" key="6">
    <source>
        <dbReference type="ARBA" id="ARBA00022989"/>
    </source>
</evidence>
<evidence type="ECO:0000256" key="4">
    <source>
        <dbReference type="ARBA" id="ARBA00022475"/>
    </source>
</evidence>
<keyword evidence="7 8" id="KW-0472">Membrane</keyword>
<dbReference type="AlphaFoldDB" id="A0A1S1NGV0"/>
<evidence type="ECO:0000256" key="7">
    <source>
        <dbReference type="ARBA" id="ARBA00023136"/>
    </source>
</evidence>
<dbReference type="RefSeq" id="WP_071027942.1">
    <property type="nucleotide sequence ID" value="NZ_MLQM01000098.1"/>
</dbReference>
<evidence type="ECO:0000256" key="3">
    <source>
        <dbReference type="ARBA" id="ARBA00022448"/>
    </source>
</evidence>
<gene>
    <name evidence="9" type="ORF">BKN37_16955</name>
</gene>
<feature type="transmembrane region" description="Helical" evidence="8">
    <location>
        <begin position="313"/>
        <end position="334"/>
    </location>
</feature>
<evidence type="ECO:0000256" key="5">
    <source>
        <dbReference type="ARBA" id="ARBA00022692"/>
    </source>
</evidence>
<sequence>MSRPTVLLVTLAAGVAALALLGLVVGPVRVPLGETLRVLVGAAPADPRWQVVVHTLRLPRVCTAAAAGAGLGVAGLQMQTLFRNALADPYVLGVSSGASLGVALVVIGVGAGAGFTAGLGAGDRAGVVLAAAAGAAAVLTVVLLLSRWVRSAATLLLIGVMVGAASTAIVSVLLIYADPQRIQQYLVWGLGSFAGTSWADLRLLLPLVAVGLAAAALTVRPLNALLLGEGYARSMGIDVARARLITVASASLLAGVTTAFCGPIAFLGLAVPHLARLALGTSDHRVLLPGVVLMGAAVALACGLVSQVPGSDAVLPINAVTALLGAPIVVVALLRSRRGLGLER</sequence>
<comment type="caution">
    <text evidence="9">The sequence shown here is derived from an EMBL/GenBank/DDBJ whole genome shotgun (WGS) entry which is preliminary data.</text>
</comment>
<evidence type="ECO:0000256" key="2">
    <source>
        <dbReference type="ARBA" id="ARBA00007935"/>
    </source>
</evidence>
<dbReference type="GO" id="GO:0022857">
    <property type="term" value="F:transmembrane transporter activity"/>
    <property type="evidence" value="ECO:0007669"/>
    <property type="project" value="InterPro"/>
</dbReference>
<dbReference type="GO" id="GO:0005886">
    <property type="term" value="C:plasma membrane"/>
    <property type="evidence" value="ECO:0007669"/>
    <property type="project" value="UniProtKB-SubCell"/>
</dbReference>
<feature type="transmembrane region" description="Helical" evidence="8">
    <location>
        <begin position="125"/>
        <end position="145"/>
    </location>
</feature>
<dbReference type="Pfam" id="PF01032">
    <property type="entry name" value="FecCD"/>
    <property type="match status" value="1"/>
</dbReference>
<protein>
    <submittedName>
        <fullName evidence="9">Iron ABC transporter</fullName>
    </submittedName>
</protein>
<proteinExistence type="inferred from homology"/>